<evidence type="ECO:0000313" key="2">
    <source>
        <dbReference type="EMBL" id="MPC58665.1"/>
    </source>
</evidence>
<dbReference type="EMBL" id="VSRR010015887">
    <property type="protein sequence ID" value="MPC58665.1"/>
    <property type="molecule type" value="Genomic_DNA"/>
</dbReference>
<keyword evidence="3" id="KW-1185">Reference proteome</keyword>
<dbReference type="AlphaFoldDB" id="A0A5B7GMH7"/>
<name>A0A5B7GMH7_PORTR</name>
<comment type="caution">
    <text evidence="2">The sequence shown here is derived from an EMBL/GenBank/DDBJ whole genome shotgun (WGS) entry which is preliminary data.</text>
</comment>
<sequence>MCNGAFPSAHLLGTLSRTGSPAECLRYFYCRGGVRFTSGCRGGGAFLDPAVEGKIVVVVVKVVEDPDLSQPPPRGRTFSKCVSRGCQGRSRR</sequence>
<protein>
    <submittedName>
        <fullName evidence="2">Uncharacterized protein</fullName>
    </submittedName>
</protein>
<accession>A0A5B7GMH7</accession>
<proteinExistence type="predicted"/>
<evidence type="ECO:0000256" key="1">
    <source>
        <dbReference type="SAM" id="MobiDB-lite"/>
    </source>
</evidence>
<evidence type="ECO:0000313" key="3">
    <source>
        <dbReference type="Proteomes" id="UP000324222"/>
    </source>
</evidence>
<dbReference type="Proteomes" id="UP000324222">
    <property type="component" value="Unassembled WGS sequence"/>
</dbReference>
<reference evidence="2 3" key="1">
    <citation type="submission" date="2019-05" db="EMBL/GenBank/DDBJ databases">
        <title>Another draft genome of Portunus trituberculatus and its Hox gene families provides insights of decapod evolution.</title>
        <authorList>
            <person name="Jeong J.-H."/>
            <person name="Song I."/>
            <person name="Kim S."/>
            <person name="Choi T."/>
            <person name="Kim D."/>
            <person name="Ryu S."/>
            <person name="Kim W."/>
        </authorList>
    </citation>
    <scope>NUCLEOTIDE SEQUENCE [LARGE SCALE GENOMIC DNA]</scope>
    <source>
        <tissue evidence="2">Muscle</tissue>
    </source>
</reference>
<gene>
    <name evidence="2" type="ORF">E2C01_052672</name>
</gene>
<organism evidence="2 3">
    <name type="scientific">Portunus trituberculatus</name>
    <name type="common">Swimming crab</name>
    <name type="synonym">Neptunus trituberculatus</name>
    <dbReference type="NCBI Taxonomy" id="210409"/>
    <lineage>
        <taxon>Eukaryota</taxon>
        <taxon>Metazoa</taxon>
        <taxon>Ecdysozoa</taxon>
        <taxon>Arthropoda</taxon>
        <taxon>Crustacea</taxon>
        <taxon>Multicrustacea</taxon>
        <taxon>Malacostraca</taxon>
        <taxon>Eumalacostraca</taxon>
        <taxon>Eucarida</taxon>
        <taxon>Decapoda</taxon>
        <taxon>Pleocyemata</taxon>
        <taxon>Brachyura</taxon>
        <taxon>Eubrachyura</taxon>
        <taxon>Portunoidea</taxon>
        <taxon>Portunidae</taxon>
        <taxon>Portuninae</taxon>
        <taxon>Portunus</taxon>
    </lineage>
</organism>
<feature type="region of interest" description="Disordered" evidence="1">
    <location>
        <begin position="67"/>
        <end position="92"/>
    </location>
</feature>